<evidence type="ECO:0000313" key="9">
    <source>
        <dbReference type="EMBL" id="GAA4727509.1"/>
    </source>
</evidence>
<dbReference type="Proteomes" id="UP001499882">
    <property type="component" value="Unassembled WGS sequence"/>
</dbReference>
<feature type="transmembrane region" description="Helical" evidence="7">
    <location>
        <begin position="212"/>
        <end position="235"/>
    </location>
</feature>
<dbReference type="PROSITE" id="PS50928">
    <property type="entry name" value="ABC_TM1"/>
    <property type="match status" value="1"/>
</dbReference>
<evidence type="ECO:0000256" key="1">
    <source>
        <dbReference type="ARBA" id="ARBA00004651"/>
    </source>
</evidence>
<comment type="similarity">
    <text evidence="7">Belongs to the binding-protein-dependent transport system permease family.</text>
</comment>
<gene>
    <name evidence="9" type="ORF">GCM10023350_08110</name>
</gene>
<keyword evidence="5 7" id="KW-1133">Transmembrane helix</keyword>
<feature type="transmembrane region" description="Helical" evidence="7">
    <location>
        <begin position="255"/>
        <end position="280"/>
    </location>
</feature>
<feature type="transmembrane region" description="Helical" evidence="7">
    <location>
        <begin position="24"/>
        <end position="48"/>
    </location>
</feature>
<dbReference type="PANTHER" id="PTHR43386">
    <property type="entry name" value="OLIGOPEPTIDE TRANSPORT SYSTEM PERMEASE PROTEIN APPC"/>
    <property type="match status" value="1"/>
</dbReference>
<proteinExistence type="inferred from homology"/>
<dbReference type="InterPro" id="IPR025966">
    <property type="entry name" value="OppC_N"/>
</dbReference>
<evidence type="ECO:0000259" key="8">
    <source>
        <dbReference type="PROSITE" id="PS50928"/>
    </source>
</evidence>
<accession>A0ABP8YFZ9</accession>
<comment type="subcellular location">
    <subcellularLocation>
        <location evidence="1 7">Cell membrane</location>
        <topology evidence="1 7">Multi-pass membrane protein</topology>
    </subcellularLocation>
</comment>
<dbReference type="PANTHER" id="PTHR43386:SF1">
    <property type="entry name" value="D,D-DIPEPTIDE TRANSPORT SYSTEM PERMEASE PROTEIN DDPC-RELATED"/>
    <property type="match status" value="1"/>
</dbReference>
<evidence type="ECO:0000256" key="7">
    <source>
        <dbReference type="RuleBase" id="RU363032"/>
    </source>
</evidence>
<feature type="transmembrane region" description="Helical" evidence="7">
    <location>
        <begin position="91"/>
        <end position="116"/>
    </location>
</feature>
<evidence type="ECO:0000256" key="2">
    <source>
        <dbReference type="ARBA" id="ARBA00022448"/>
    </source>
</evidence>
<dbReference type="SUPFAM" id="SSF161098">
    <property type="entry name" value="MetI-like"/>
    <property type="match status" value="1"/>
</dbReference>
<keyword evidence="10" id="KW-1185">Reference proteome</keyword>
<evidence type="ECO:0000256" key="3">
    <source>
        <dbReference type="ARBA" id="ARBA00022475"/>
    </source>
</evidence>
<organism evidence="9 10">
    <name type="scientific">Nocardioides endophyticus</name>
    <dbReference type="NCBI Taxonomy" id="1353775"/>
    <lineage>
        <taxon>Bacteria</taxon>
        <taxon>Bacillati</taxon>
        <taxon>Actinomycetota</taxon>
        <taxon>Actinomycetes</taxon>
        <taxon>Propionibacteriales</taxon>
        <taxon>Nocardioidaceae</taxon>
        <taxon>Nocardioides</taxon>
    </lineage>
</organism>
<dbReference type="InterPro" id="IPR050366">
    <property type="entry name" value="BP-dependent_transpt_permease"/>
</dbReference>
<protein>
    <submittedName>
        <fullName evidence="9">ABC transporter permease</fullName>
    </submittedName>
</protein>
<dbReference type="Gene3D" id="1.10.3720.10">
    <property type="entry name" value="MetI-like"/>
    <property type="match status" value="1"/>
</dbReference>
<dbReference type="InterPro" id="IPR035906">
    <property type="entry name" value="MetI-like_sf"/>
</dbReference>
<evidence type="ECO:0000256" key="4">
    <source>
        <dbReference type="ARBA" id="ARBA00022692"/>
    </source>
</evidence>
<dbReference type="RefSeq" id="WP_345525306.1">
    <property type="nucleotide sequence ID" value="NZ_BAABKN010000005.1"/>
</dbReference>
<dbReference type="InterPro" id="IPR000515">
    <property type="entry name" value="MetI-like"/>
</dbReference>
<comment type="caution">
    <text evidence="9">The sequence shown here is derived from an EMBL/GenBank/DDBJ whole genome shotgun (WGS) entry which is preliminary data.</text>
</comment>
<evidence type="ECO:0000256" key="5">
    <source>
        <dbReference type="ARBA" id="ARBA00022989"/>
    </source>
</evidence>
<keyword evidence="3" id="KW-1003">Cell membrane</keyword>
<keyword evidence="2 7" id="KW-0813">Transport</keyword>
<evidence type="ECO:0000313" key="10">
    <source>
        <dbReference type="Proteomes" id="UP001499882"/>
    </source>
</evidence>
<keyword evidence="4 7" id="KW-0812">Transmembrane</keyword>
<evidence type="ECO:0000256" key="6">
    <source>
        <dbReference type="ARBA" id="ARBA00023136"/>
    </source>
</evidence>
<dbReference type="Pfam" id="PF12911">
    <property type="entry name" value="OppC_N"/>
    <property type="match status" value="1"/>
</dbReference>
<dbReference type="Pfam" id="PF00528">
    <property type="entry name" value="BPD_transp_1"/>
    <property type="match status" value="1"/>
</dbReference>
<keyword evidence="6 7" id="KW-0472">Membrane</keyword>
<reference evidence="10" key="1">
    <citation type="journal article" date="2019" name="Int. J. Syst. Evol. Microbiol.">
        <title>The Global Catalogue of Microorganisms (GCM) 10K type strain sequencing project: providing services to taxonomists for standard genome sequencing and annotation.</title>
        <authorList>
            <consortium name="The Broad Institute Genomics Platform"/>
            <consortium name="The Broad Institute Genome Sequencing Center for Infectious Disease"/>
            <person name="Wu L."/>
            <person name="Ma J."/>
        </authorList>
    </citation>
    <scope>NUCLEOTIDE SEQUENCE [LARGE SCALE GENOMIC DNA]</scope>
    <source>
        <strain evidence="10">JCM 18532</strain>
    </source>
</reference>
<feature type="transmembrane region" description="Helical" evidence="7">
    <location>
        <begin position="136"/>
        <end position="160"/>
    </location>
</feature>
<sequence>MTDASALTGGRITPWRRSARRLKLPVAVGISVLFMALAVICVIAPFVAPHDPTFIDPTKSFLGPSLDHPLGTDQLGRDIVSRIIAGARTAVLAPLALAAGAVLLSTVLAVLAGYTGGRIDAVIGRANDILYSIPSLTVAIVIVGVVGGGFTLSIAVLMVFGLPGNIRLLRAAVLERVNLPYIEAAKMSGLSTPRILLTQLVPAISPLIVTSFFLQVTFAIVELSSLSFLGLGVAPGSPDWGLMLAENRAALSSNVWAAAGPALCLVALAVSSNLIGDWLYTRYEKAGRSR</sequence>
<dbReference type="CDD" id="cd06261">
    <property type="entry name" value="TM_PBP2"/>
    <property type="match status" value="1"/>
</dbReference>
<name>A0ABP8YFZ9_9ACTN</name>
<dbReference type="EMBL" id="BAABKN010000005">
    <property type="protein sequence ID" value="GAA4727509.1"/>
    <property type="molecule type" value="Genomic_DNA"/>
</dbReference>
<feature type="domain" description="ABC transmembrane type-1" evidence="8">
    <location>
        <begin position="91"/>
        <end position="276"/>
    </location>
</feature>